<evidence type="ECO:0000256" key="6">
    <source>
        <dbReference type="ARBA" id="ARBA00023163"/>
    </source>
</evidence>
<dbReference type="AlphaFoldDB" id="A0A916VIF0"/>
<keyword evidence="10" id="KW-1185">Reference proteome</keyword>
<evidence type="ECO:0000256" key="2">
    <source>
        <dbReference type="ARBA" id="ARBA00023012"/>
    </source>
</evidence>
<keyword evidence="1" id="KW-0597">Phosphoprotein</keyword>
<feature type="domain" description="OmpR/PhoB-type" evidence="8">
    <location>
        <begin position="138"/>
        <end position="239"/>
    </location>
</feature>
<dbReference type="SUPFAM" id="SSF46894">
    <property type="entry name" value="C-terminal effector domain of the bipartite response regulators"/>
    <property type="match status" value="1"/>
</dbReference>
<evidence type="ECO:0000259" key="8">
    <source>
        <dbReference type="PROSITE" id="PS51755"/>
    </source>
</evidence>
<dbReference type="FunFam" id="1.10.10.10:FF:000018">
    <property type="entry name" value="DNA-binding response regulator ResD"/>
    <property type="match status" value="1"/>
</dbReference>
<reference evidence="9" key="1">
    <citation type="submission" date="2020-08" db="EMBL/GenBank/DDBJ databases">
        <title>Taxonomic study for Lactobacillus species isolated from hardwood bark.</title>
        <authorList>
            <person name="Tohno M."/>
            <person name="Tanizawa Y."/>
        </authorList>
    </citation>
    <scope>NUCLEOTIDE SEQUENCE</scope>
    <source>
        <strain evidence="9">B40</strain>
    </source>
</reference>
<dbReference type="PROSITE" id="PS51755">
    <property type="entry name" value="OMPR_PHOB"/>
    <property type="match status" value="1"/>
</dbReference>
<feature type="DNA-binding region" description="OmpR/PhoB-type" evidence="7">
    <location>
        <begin position="138"/>
        <end position="239"/>
    </location>
</feature>
<dbReference type="RefSeq" id="WP_212781401.1">
    <property type="nucleotide sequence ID" value="NZ_BMAY01000016.1"/>
</dbReference>
<keyword evidence="3" id="KW-0805">Transcription regulation</keyword>
<evidence type="ECO:0000256" key="7">
    <source>
        <dbReference type="PROSITE-ProRule" id="PRU01091"/>
    </source>
</evidence>
<accession>A0A916VIF0</accession>
<dbReference type="GO" id="GO:0006355">
    <property type="term" value="P:regulation of DNA-templated transcription"/>
    <property type="evidence" value="ECO:0007669"/>
    <property type="project" value="InterPro"/>
</dbReference>
<comment type="caution">
    <text evidence="9">The sequence shown here is derived from an EMBL/GenBank/DDBJ whole genome shotgun (WGS) entry which is preliminary data.</text>
</comment>
<proteinExistence type="predicted"/>
<dbReference type="InterPro" id="IPR001867">
    <property type="entry name" value="OmpR/PhoB-type_DNA-bd"/>
</dbReference>
<dbReference type="Proteomes" id="UP000677218">
    <property type="component" value="Unassembled WGS sequence"/>
</dbReference>
<sequence>MKIRNEIILLTENIRLFTGLNILANKEKLNIYNALELRKVVKHAQDEELLGIVIDLEKLAADQVLAAVDQVRRNFKGPIICLSKVFSQHVVKKLFRHQVNSFLVTSQADLILAQLNALLYLEKDAPLISTAPKPKLLKVKLAADAELQLDQHRMRAYINDQNLELTPKEYKLLEFLLNNPNQVLSRDQLLAGVWHNNQEMGSTRIVDMQISHLRDKIEPHPDKPQLLKTVRGFGYMLELPEQA</sequence>
<name>A0A916VIF0_9LACO</name>
<evidence type="ECO:0000256" key="1">
    <source>
        <dbReference type="ARBA" id="ARBA00022553"/>
    </source>
</evidence>
<keyword evidence="4 7" id="KW-0238">DNA-binding</keyword>
<keyword evidence="6" id="KW-0804">Transcription</keyword>
<dbReference type="Gene3D" id="1.10.10.10">
    <property type="entry name" value="Winged helix-like DNA-binding domain superfamily/Winged helix DNA-binding domain"/>
    <property type="match status" value="1"/>
</dbReference>
<dbReference type="InterPro" id="IPR039420">
    <property type="entry name" value="WalR-like"/>
</dbReference>
<dbReference type="SMART" id="SM00862">
    <property type="entry name" value="Trans_reg_C"/>
    <property type="match status" value="1"/>
</dbReference>
<evidence type="ECO:0000313" key="9">
    <source>
        <dbReference type="EMBL" id="GFZ27722.1"/>
    </source>
</evidence>
<dbReference type="GO" id="GO:0000976">
    <property type="term" value="F:transcription cis-regulatory region binding"/>
    <property type="evidence" value="ECO:0007669"/>
    <property type="project" value="TreeGrafter"/>
</dbReference>
<organism evidence="9 10">
    <name type="scientific">Lactobacillus corticis</name>
    <dbReference type="NCBI Taxonomy" id="2201249"/>
    <lineage>
        <taxon>Bacteria</taxon>
        <taxon>Bacillati</taxon>
        <taxon>Bacillota</taxon>
        <taxon>Bacilli</taxon>
        <taxon>Lactobacillales</taxon>
        <taxon>Lactobacillaceae</taxon>
        <taxon>Lactobacillus</taxon>
    </lineage>
</organism>
<evidence type="ECO:0000256" key="4">
    <source>
        <dbReference type="ARBA" id="ARBA00023125"/>
    </source>
</evidence>
<protein>
    <submittedName>
        <fullName evidence="9">Two-component system response regulator</fullName>
    </submittedName>
</protein>
<evidence type="ECO:0000313" key="10">
    <source>
        <dbReference type="Proteomes" id="UP000677218"/>
    </source>
</evidence>
<dbReference type="Pfam" id="PF00486">
    <property type="entry name" value="Trans_reg_C"/>
    <property type="match status" value="1"/>
</dbReference>
<keyword evidence="5" id="KW-0010">Activator</keyword>
<keyword evidence="2" id="KW-0902">Two-component regulatory system</keyword>
<dbReference type="GO" id="GO:0000156">
    <property type="term" value="F:phosphorelay response regulator activity"/>
    <property type="evidence" value="ECO:0007669"/>
    <property type="project" value="TreeGrafter"/>
</dbReference>
<dbReference type="CDD" id="cd00383">
    <property type="entry name" value="trans_reg_C"/>
    <property type="match status" value="1"/>
</dbReference>
<dbReference type="PANTHER" id="PTHR48111:SF1">
    <property type="entry name" value="TWO-COMPONENT RESPONSE REGULATOR ORR33"/>
    <property type="match status" value="1"/>
</dbReference>
<dbReference type="InterPro" id="IPR016032">
    <property type="entry name" value="Sig_transdc_resp-reg_C-effctor"/>
</dbReference>
<evidence type="ECO:0000256" key="5">
    <source>
        <dbReference type="ARBA" id="ARBA00023159"/>
    </source>
</evidence>
<dbReference type="GO" id="GO:0005829">
    <property type="term" value="C:cytosol"/>
    <property type="evidence" value="ECO:0007669"/>
    <property type="project" value="TreeGrafter"/>
</dbReference>
<dbReference type="InterPro" id="IPR036388">
    <property type="entry name" value="WH-like_DNA-bd_sf"/>
</dbReference>
<dbReference type="GO" id="GO:0032993">
    <property type="term" value="C:protein-DNA complex"/>
    <property type="evidence" value="ECO:0007669"/>
    <property type="project" value="TreeGrafter"/>
</dbReference>
<dbReference type="PANTHER" id="PTHR48111">
    <property type="entry name" value="REGULATOR OF RPOS"/>
    <property type="match status" value="1"/>
</dbReference>
<evidence type="ECO:0000256" key="3">
    <source>
        <dbReference type="ARBA" id="ARBA00023015"/>
    </source>
</evidence>
<dbReference type="EMBL" id="BMAY01000016">
    <property type="protein sequence ID" value="GFZ27722.1"/>
    <property type="molecule type" value="Genomic_DNA"/>
</dbReference>
<gene>
    <name evidence="9" type="ORF">LCB40_16020</name>
</gene>